<reference evidence="2" key="2">
    <citation type="submission" date="2021-03" db="UniProtKB">
        <authorList>
            <consortium name="EnsemblPlants"/>
        </authorList>
    </citation>
    <scope>IDENTIFICATION</scope>
</reference>
<evidence type="ECO:0000313" key="3">
    <source>
        <dbReference type="Proteomes" id="UP000596661"/>
    </source>
</evidence>
<keyword evidence="1" id="KW-0812">Transmembrane</keyword>
<name>A0A803R374_CANSA</name>
<dbReference type="Gramene" id="novel_model_4548_5bd9a17a">
    <property type="protein sequence ID" value="cds.novel_model_4548_5bd9a17a"/>
    <property type="gene ID" value="novel_gene_2383_5bd9a17a"/>
</dbReference>
<dbReference type="AlphaFoldDB" id="A0A803R374"/>
<organism evidence="2 3">
    <name type="scientific">Cannabis sativa</name>
    <name type="common">Hemp</name>
    <name type="synonym">Marijuana</name>
    <dbReference type="NCBI Taxonomy" id="3483"/>
    <lineage>
        <taxon>Eukaryota</taxon>
        <taxon>Viridiplantae</taxon>
        <taxon>Streptophyta</taxon>
        <taxon>Embryophyta</taxon>
        <taxon>Tracheophyta</taxon>
        <taxon>Spermatophyta</taxon>
        <taxon>Magnoliopsida</taxon>
        <taxon>eudicotyledons</taxon>
        <taxon>Gunneridae</taxon>
        <taxon>Pentapetalae</taxon>
        <taxon>rosids</taxon>
        <taxon>fabids</taxon>
        <taxon>Rosales</taxon>
        <taxon>Cannabaceae</taxon>
        <taxon>Cannabis</taxon>
    </lineage>
</organism>
<protein>
    <submittedName>
        <fullName evidence="2">Uncharacterized protein</fullName>
    </submittedName>
</protein>
<feature type="transmembrane region" description="Helical" evidence="1">
    <location>
        <begin position="36"/>
        <end position="57"/>
    </location>
</feature>
<accession>A0A803R374</accession>
<dbReference type="EMBL" id="UZAU01000465">
    <property type="status" value="NOT_ANNOTATED_CDS"/>
    <property type="molecule type" value="Genomic_DNA"/>
</dbReference>
<keyword evidence="1" id="KW-0472">Membrane</keyword>
<dbReference type="Proteomes" id="UP000596661">
    <property type="component" value="Chromosome 5"/>
</dbReference>
<sequence length="60" mass="6958">MGQQLLFLDLALLFLHLCYLCHQSYIYLICPLICFLLVNSLVIYIVASHSFLIIVCLRIL</sequence>
<keyword evidence="3" id="KW-1185">Reference proteome</keyword>
<dbReference type="EnsemblPlants" id="novel_model_4548_5bd9a17a">
    <property type="protein sequence ID" value="cds.novel_model_4548_5bd9a17a"/>
    <property type="gene ID" value="novel_gene_2383_5bd9a17a"/>
</dbReference>
<reference evidence="2" key="1">
    <citation type="submission" date="2018-11" db="EMBL/GenBank/DDBJ databases">
        <authorList>
            <person name="Grassa J C."/>
        </authorList>
    </citation>
    <scope>NUCLEOTIDE SEQUENCE [LARGE SCALE GENOMIC DNA]</scope>
</reference>
<proteinExistence type="predicted"/>
<evidence type="ECO:0000256" key="1">
    <source>
        <dbReference type="SAM" id="Phobius"/>
    </source>
</evidence>
<evidence type="ECO:0000313" key="2">
    <source>
        <dbReference type="EnsemblPlants" id="cds.novel_model_4548_5bd9a17a"/>
    </source>
</evidence>
<keyword evidence="1" id="KW-1133">Transmembrane helix</keyword>